<keyword evidence="2" id="KW-1185">Reference proteome</keyword>
<dbReference type="Proteomes" id="UP000605099">
    <property type="component" value="Unassembled WGS sequence"/>
</dbReference>
<proteinExistence type="predicted"/>
<comment type="caution">
    <text evidence="1">The sequence shown here is derived from an EMBL/GenBank/DDBJ whole genome shotgun (WGS) entry which is preliminary data.</text>
</comment>
<protein>
    <recommendedName>
        <fullName evidence="3">Asl1-like glycosyl hydrolase catalytic domain-containing protein</fullName>
    </recommendedName>
</protein>
<evidence type="ECO:0000313" key="2">
    <source>
        <dbReference type="Proteomes" id="UP000605099"/>
    </source>
</evidence>
<reference evidence="2" key="1">
    <citation type="journal article" date="2019" name="Int. J. Syst. Evol. Microbiol.">
        <title>The Global Catalogue of Microorganisms (GCM) 10K type strain sequencing project: providing services to taxonomists for standard genome sequencing and annotation.</title>
        <authorList>
            <consortium name="The Broad Institute Genomics Platform"/>
            <consortium name="The Broad Institute Genome Sequencing Center for Infectious Disease"/>
            <person name="Wu L."/>
            <person name="Ma J."/>
        </authorList>
    </citation>
    <scope>NUCLEOTIDE SEQUENCE [LARGE SCALE GENOMIC DNA]</scope>
    <source>
        <strain evidence="2">CGMCC 1.6784</strain>
    </source>
</reference>
<dbReference type="SUPFAM" id="SSF51445">
    <property type="entry name" value="(Trans)glycosidases"/>
    <property type="match status" value="1"/>
</dbReference>
<dbReference type="PANTHER" id="PTHR12631:SF10">
    <property type="entry name" value="BETA-XYLOSIDASE-LIKE PROTEIN-RELATED"/>
    <property type="match status" value="1"/>
</dbReference>
<name>A0ABQ2JUA6_9SPHN</name>
<sequence>MRPGAIRLGGASNFSQGWSEDTRQATLKLKVPRLRDSIRWAEVERTPGRFTFDKPTTTWPDRFAGTGVAITLTLNWGNPLYDDGKTPHSPQALAAFGRFAAATVARFPQIDTLEIGNEVNGQNFVNGPVRDAGLPDRGRYHLAMVQAAAEAVNKVRPDVQVIGGSTHSLPAGFLWPLLERPGASAIEGLALHPYTTPIDQLPAQIGFLRGHGRVRRLPLYITEFGSEDPRRAADDLVRGYTMLAALGITEMDWYPLNERGDGMVPLIRRDGMLTAAGEAFRFVQTRLRGRAVRNVSPDPFTFAYTFGEDIVVVWGAARPLAVDPATVRVFDARGGRVSLGQLELAGDRALILTGTGVTASATSYRLGCSPLLADSFYQFAYPDAGTARAKQDGFERFLRIDGREMPLSVMPGQQHRAVPWTPYLGHADLRDLRLTAETMLPAVKGGDGAIVHRFRADRDSALRLVATFAVSNKSTDGISVSLARNGRTLLTRSDTAPIRIDHKIALRKGQSVAVALSPRKSTRGDTTRYRIQVFDADKCKPHR</sequence>
<dbReference type="InterPro" id="IPR017853">
    <property type="entry name" value="GH"/>
</dbReference>
<accession>A0ABQ2JUA6</accession>
<evidence type="ECO:0000313" key="1">
    <source>
        <dbReference type="EMBL" id="GGN52990.1"/>
    </source>
</evidence>
<dbReference type="InterPro" id="IPR051923">
    <property type="entry name" value="Glycosyl_Hydrolase_39"/>
</dbReference>
<dbReference type="Gene3D" id="3.20.20.80">
    <property type="entry name" value="Glycosidases"/>
    <property type="match status" value="1"/>
</dbReference>
<dbReference type="EMBL" id="BMLK01000012">
    <property type="protein sequence ID" value="GGN52990.1"/>
    <property type="molecule type" value="Genomic_DNA"/>
</dbReference>
<organism evidence="1 2">
    <name type="scientific">Novosphingobium indicum</name>
    <dbReference type="NCBI Taxonomy" id="462949"/>
    <lineage>
        <taxon>Bacteria</taxon>
        <taxon>Pseudomonadati</taxon>
        <taxon>Pseudomonadota</taxon>
        <taxon>Alphaproteobacteria</taxon>
        <taxon>Sphingomonadales</taxon>
        <taxon>Sphingomonadaceae</taxon>
        <taxon>Novosphingobium</taxon>
    </lineage>
</organism>
<gene>
    <name evidence="1" type="ORF">GCM10011349_27150</name>
</gene>
<evidence type="ECO:0008006" key="3">
    <source>
        <dbReference type="Google" id="ProtNLM"/>
    </source>
</evidence>
<dbReference type="PANTHER" id="PTHR12631">
    <property type="entry name" value="ALPHA-L-IDURONIDASE"/>
    <property type="match status" value="1"/>
</dbReference>